<reference evidence="1" key="1">
    <citation type="journal article" date="2020" name="Stud. Mycol.">
        <title>101 Dothideomycetes genomes: a test case for predicting lifestyles and emergence of pathogens.</title>
        <authorList>
            <person name="Haridas S."/>
            <person name="Albert R."/>
            <person name="Binder M."/>
            <person name="Bloem J."/>
            <person name="Labutti K."/>
            <person name="Salamov A."/>
            <person name="Andreopoulos B."/>
            <person name="Baker S."/>
            <person name="Barry K."/>
            <person name="Bills G."/>
            <person name="Bluhm B."/>
            <person name="Cannon C."/>
            <person name="Castanera R."/>
            <person name="Culley D."/>
            <person name="Daum C."/>
            <person name="Ezra D."/>
            <person name="Gonzalez J."/>
            <person name="Henrissat B."/>
            <person name="Kuo A."/>
            <person name="Liang C."/>
            <person name="Lipzen A."/>
            <person name="Lutzoni F."/>
            <person name="Magnuson J."/>
            <person name="Mondo S."/>
            <person name="Nolan M."/>
            <person name="Ohm R."/>
            <person name="Pangilinan J."/>
            <person name="Park H.-J."/>
            <person name="Ramirez L."/>
            <person name="Alfaro M."/>
            <person name="Sun H."/>
            <person name="Tritt A."/>
            <person name="Yoshinaga Y."/>
            <person name="Zwiers L.-H."/>
            <person name="Turgeon B."/>
            <person name="Goodwin S."/>
            <person name="Spatafora J."/>
            <person name="Crous P."/>
            <person name="Grigoriev I."/>
        </authorList>
    </citation>
    <scope>NUCLEOTIDE SEQUENCE</scope>
    <source>
        <strain evidence="1">CBS 122681</strain>
    </source>
</reference>
<dbReference type="AlphaFoldDB" id="A0A6A6SWH1"/>
<dbReference type="Proteomes" id="UP000799324">
    <property type="component" value="Unassembled WGS sequence"/>
</dbReference>
<keyword evidence="2" id="KW-1185">Reference proteome</keyword>
<proteinExistence type="predicted"/>
<organism evidence="1 2">
    <name type="scientific">Lophiostoma macrostomum CBS 122681</name>
    <dbReference type="NCBI Taxonomy" id="1314788"/>
    <lineage>
        <taxon>Eukaryota</taxon>
        <taxon>Fungi</taxon>
        <taxon>Dikarya</taxon>
        <taxon>Ascomycota</taxon>
        <taxon>Pezizomycotina</taxon>
        <taxon>Dothideomycetes</taxon>
        <taxon>Pleosporomycetidae</taxon>
        <taxon>Pleosporales</taxon>
        <taxon>Lophiostomataceae</taxon>
        <taxon>Lophiostoma</taxon>
    </lineage>
</organism>
<name>A0A6A6SWH1_9PLEO</name>
<protein>
    <submittedName>
        <fullName evidence="1">Uncharacterized protein</fullName>
    </submittedName>
</protein>
<sequence>MGDNSSTAGALRGPCRSSQLLEYCSIPSTLLTARLLFGARPLVSRLHHQANAVGRHGAAPARAQALSAVPESRSAKRLESDRTTVLVLRVPSQIPRPKQLSHSALTARLTACQTSSFKHNAGLAPDTIEAGGGRNALFGASYRDRPAAQYPSPHG</sequence>
<accession>A0A6A6SWH1</accession>
<dbReference type="EMBL" id="MU004414">
    <property type="protein sequence ID" value="KAF2651910.1"/>
    <property type="molecule type" value="Genomic_DNA"/>
</dbReference>
<evidence type="ECO:0000313" key="1">
    <source>
        <dbReference type="EMBL" id="KAF2651910.1"/>
    </source>
</evidence>
<gene>
    <name evidence="1" type="ORF">K491DRAFT_74474</name>
</gene>
<evidence type="ECO:0000313" key="2">
    <source>
        <dbReference type="Proteomes" id="UP000799324"/>
    </source>
</evidence>